<comment type="caution">
    <text evidence="5">The sequence shown here is derived from an EMBL/GenBank/DDBJ whole genome shotgun (WGS) entry which is preliminary data.</text>
</comment>
<dbReference type="InterPro" id="IPR006118">
    <property type="entry name" value="Recombinase_CS"/>
</dbReference>
<evidence type="ECO:0000313" key="6">
    <source>
        <dbReference type="Proteomes" id="UP000239239"/>
    </source>
</evidence>
<dbReference type="SUPFAM" id="SSF46689">
    <property type="entry name" value="Homeodomain-like"/>
    <property type="match status" value="1"/>
</dbReference>
<proteinExistence type="inferred from homology"/>
<dbReference type="OrthoDB" id="9797501at2"/>
<dbReference type="GO" id="GO:0003677">
    <property type="term" value="F:DNA binding"/>
    <property type="evidence" value="ECO:0007669"/>
    <property type="project" value="UniProtKB-KW"/>
</dbReference>
<dbReference type="SUPFAM" id="SSF53041">
    <property type="entry name" value="Resolvase-like"/>
    <property type="match status" value="1"/>
</dbReference>
<dbReference type="InterPro" id="IPR009057">
    <property type="entry name" value="Homeodomain-like_sf"/>
</dbReference>
<dbReference type="PROSITE" id="PS00397">
    <property type="entry name" value="RECOMBINASES_1"/>
    <property type="match status" value="1"/>
</dbReference>
<keyword evidence="3" id="KW-0238">DNA-binding</keyword>
<reference evidence="5 6" key="1">
    <citation type="submission" date="2018-02" db="EMBL/GenBank/DDBJ databases">
        <title>Draft genome sequences of four Legionella pneumophila clinical strains isolated in Ontario.</title>
        <authorList>
            <person name="Fortuna A."/>
            <person name="Ramnarine R."/>
            <person name="Li A."/>
            <person name="Frantz C."/>
            <person name="Mallo G."/>
        </authorList>
    </citation>
    <scope>NUCLEOTIDE SEQUENCE [LARGE SCALE GENOMIC DNA]</scope>
    <source>
        <strain evidence="5 6">LG61</strain>
    </source>
</reference>
<dbReference type="AlphaFoldDB" id="A0A2S6F4F2"/>
<dbReference type="InterPro" id="IPR050639">
    <property type="entry name" value="SSR_resolvase"/>
</dbReference>
<accession>A0A2S6F4F2</accession>
<protein>
    <submittedName>
        <fullName evidence="5">Resolvase</fullName>
    </submittedName>
</protein>
<keyword evidence="2" id="KW-0229">DNA integration</keyword>
<comment type="similarity">
    <text evidence="1">Belongs to the site-specific recombinase resolvase family.</text>
</comment>
<dbReference type="PANTHER" id="PTHR30461:SF2">
    <property type="entry name" value="SERINE RECOMBINASE PINE-RELATED"/>
    <property type="match status" value="1"/>
</dbReference>
<evidence type="ECO:0000256" key="4">
    <source>
        <dbReference type="ARBA" id="ARBA00023172"/>
    </source>
</evidence>
<evidence type="ECO:0000256" key="2">
    <source>
        <dbReference type="ARBA" id="ARBA00022908"/>
    </source>
</evidence>
<dbReference type="PANTHER" id="PTHR30461">
    <property type="entry name" value="DNA-INVERTASE FROM LAMBDOID PROPHAGE"/>
    <property type="match status" value="1"/>
</dbReference>
<evidence type="ECO:0000313" key="5">
    <source>
        <dbReference type="EMBL" id="PPK32313.1"/>
    </source>
</evidence>
<evidence type="ECO:0000256" key="3">
    <source>
        <dbReference type="ARBA" id="ARBA00023125"/>
    </source>
</evidence>
<dbReference type="InterPro" id="IPR036162">
    <property type="entry name" value="Resolvase-like_N_sf"/>
</dbReference>
<dbReference type="InterPro" id="IPR006119">
    <property type="entry name" value="Resolv_N"/>
</dbReference>
<dbReference type="SMART" id="SM00857">
    <property type="entry name" value="Resolvase"/>
    <property type="match status" value="1"/>
</dbReference>
<sequence length="195" mass="22134">MKAGIYARVSTHDQQTLDLQIDAMKKYAQAREWHIESEITEIGSGAKDNRPLRDKLINQAKRRQVDVIIVWKLDRWGRSVNDLFRTLNELNELGVGFISLTEALDLTTATGRAMAGLLAIFAEFEREILRERVKSGIAHARQKGKNHGRPTTIKQYESEINHLFESGLSKSEIAKRLGIGRTSVRRILSAQVQEL</sequence>
<dbReference type="GO" id="GO:0015074">
    <property type="term" value="P:DNA integration"/>
    <property type="evidence" value="ECO:0007669"/>
    <property type="project" value="UniProtKB-KW"/>
</dbReference>
<dbReference type="EMBL" id="PQWY01000005">
    <property type="protein sequence ID" value="PPK32313.1"/>
    <property type="molecule type" value="Genomic_DNA"/>
</dbReference>
<evidence type="ECO:0000256" key="1">
    <source>
        <dbReference type="ARBA" id="ARBA00009913"/>
    </source>
</evidence>
<dbReference type="InterPro" id="IPR006120">
    <property type="entry name" value="Resolvase_HTH_dom"/>
</dbReference>
<dbReference type="CDD" id="cd03768">
    <property type="entry name" value="SR_ResInv"/>
    <property type="match status" value="1"/>
</dbReference>
<gene>
    <name evidence="5" type="ORF">C3928_03745</name>
</gene>
<dbReference type="PROSITE" id="PS51736">
    <property type="entry name" value="RECOMBINASES_3"/>
    <property type="match status" value="1"/>
</dbReference>
<keyword evidence="4" id="KW-0233">DNA recombination</keyword>
<dbReference type="Pfam" id="PF02796">
    <property type="entry name" value="HTH_7"/>
    <property type="match status" value="1"/>
</dbReference>
<organism evidence="5 6">
    <name type="scientific">Legionella pneumophila</name>
    <dbReference type="NCBI Taxonomy" id="446"/>
    <lineage>
        <taxon>Bacteria</taxon>
        <taxon>Pseudomonadati</taxon>
        <taxon>Pseudomonadota</taxon>
        <taxon>Gammaproteobacteria</taxon>
        <taxon>Legionellales</taxon>
        <taxon>Legionellaceae</taxon>
        <taxon>Legionella</taxon>
    </lineage>
</organism>
<dbReference type="Pfam" id="PF00239">
    <property type="entry name" value="Resolvase"/>
    <property type="match status" value="1"/>
</dbReference>
<dbReference type="Gene3D" id="1.10.10.60">
    <property type="entry name" value="Homeodomain-like"/>
    <property type="match status" value="1"/>
</dbReference>
<dbReference type="GO" id="GO:0000150">
    <property type="term" value="F:DNA strand exchange activity"/>
    <property type="evidence" value="ECO:0007669"/>
    <property type="project" value="InterPro"/>
</dbReference>
<dbReference type="Proteomes" id="UP000239239">
    <property type="component" value="Unassembled WGS sequence"/>
</dbReference>
<name>A0A2S6F4F2_LEGPN</name>
<dbReference type="Gene3D" id="3.40.50.1390">
    <property type="entry name" value="Resolvase, N-terminal catalytic domain"/>
    <property type="match status" value="1"/>
</dbReference>